<sequence length="136" mass="15528">MIPMIAKSEEEQPENVGSCTLSDIELLQAISRRVHFGKFVAETKFLAEREKFTELIKARDSQGIDEAITNSAVEQQILDRLLLKAETYGTDPTLRYSQKAQGNIEPEAVVKIYKECIIPLTKKVEVDYLLRRLEEN</sequence>
<dbReference type="GeneID" id="30036576"/>
<evidence type="ECO:0000256" key="1">
    <source>
        <dbReference type="ARBA" id="ARBA00004496"/>
    </source>
</evidence>
<dbReference type="RefSeq" id="XP_018734099.1">
    <property type="nucleotide sequence ID" value="XM_018881513.1"/>
</dbReference>
<dbReference type="UniPathway" id="UPA00120">
    <property type="reaction ID" value="UER00203"/>
</dbReference>
<dbReference type="OrthoDB" id="191918at2759"/>
<evidence type="ECO:0000256" key="2">
    <source>
        <dbReference type="ARBA" id="ARBA00004817"/>
    </source>
</evidence>
<dbReference type="GO" id="GO:0005737">
    <property type="term" value="C:cytoplasm"/>
    <property type="evidence" value="ECO:0007669"/>
    <property type="project" value="UniProtKB-SubCell"/>
</dbReference>
<evidence type="ECO:0000256" key="6">
    <source>
        <dbReference type="ARBA" id="ARBA00022498"/>
    </source>
</evidence>
<dbReference type="Pfam" id="PF01817">
    <property type="entry name" value="CM_2"/>
    <property type="match status" value="1"/>
</dbReference>
<feature type="domain" description="Chorismate mutase" evidence="12">
    <location>
        <begin position="23"/>
        <end position="125"/>
    </location>
</feature>
<dbReference type="KEGG" id="slb:AWJ20_4443"/>
<dbReference type="GO" id="GO:0072545">
    <property type="term" value="F:L-tyrosine binding"/>
    <property type="evidence" value="ECO:0007669"/>
    <property type="project" value="EnsemblFungi"/>
</dbReference>
<keyword evidence="14" id="KW-1185">Reference proteome</keyword>
<dbReference type="GO" id="GO:0120284">
    <property type="term" value="F:tryptophan binding"/>
    <property type="evidence" value="ECO:0007669"/>
    <property type="project" value="EnsemblFungi"/>
</dbReference>
<keyword evidence="8" id="KW-0057">Aromatic amino acid biosynthesis</keyword>
<dbReference type="EC" id="5.4.99.5" evidence="3"/>
<keyword evidence="9" id="KW-0584">Phenylalanine biosynthesis</keyword>
<dbReference type="GO" id="GO:0006571">
    <property type="term" value="P:tyrosine biosynthetic process"/>
    <property type="evidence" value="ECO:0007669"/>
    <property type="project" value="UniProtKB-KW"/>
</dbReference>
<organism evidence="13 14">
    <name type="scientific">Sugiyamaella lignohabitans</name>
    <dbReference type="NCBI Taxonomy" id="796027"/>
    <lineage>
        <taxon>Eukaryota</taxon>
        <taxon>Fungi</taxon>
        <taxon>Dikarya</taxon>
        <taxon>Ascomycota</taxon>
        <taxon>Saccharomycotina</taxon>
        <taxon>Dipodascomycetes</taxon>
        <taxon>Dipodascales</taxon>
        <taxon>Trichomonascaceae</taxon>
        <taxon>Sugiyamaella</taxon>
    </lineage>
</organism>
<keyword evidence="7" id="KW-0028">Amino-acid biosynthesis</keyword>
<comment type="pathway">
    <text evidence="2">Metabolic intermediate biosynthesis; prephenate biosynthesis; prephenate from chorismate: step 1/1.</text>
</comment>
<dbReference type="InterPro" id="IPR002701">
    <property type="entry name" value="CM_II_prokaryot"/>
</dbReference>
<dbReference type="GO" id="GO:0046417">
    <property type="term" value="P:chorismate metabolic process"/>
    <property type="evidence" value="ECO:0007669"/>
    <property type="project" value="EnsemblFungi"/>
</dbReference>
<comment type="catalytic activity">
    <reaction evidence="11">
        <text>chorismate = prephenate</text>
        <dbReference type="Rhea" id="RHEA:13897"/>
        <dbReference type="ChEBI" id="CHEBI:29748"/>
        <dbReference type="ChEBI" id="CHEBI:29934"/>
        <dbReference type="EC" id="5.4.99.5"/>
    </reaction>
    <physiologicalReaction direction="left-to-right" evidence="11">
        <dbReference type="Rhea" id="RHEA:13898"/>
    </physiologicalReaction>
</comment>
<dbReference type="PROSITE" id="PS51169">
    <property type="entry name" value="CHORISMATE_MUT_3"/>
    <property type="match status" value="1"/>
</dbReference>
<dbReference type="PANTHER" id="PTHR21145">
    <property type="entry name" value="CHORISMATE MUTASE"/>
    <property type="match status" value="1"/>
</dbReference>
<evidence type="ECO:0000313" key="14">
    <source>
        <dbReference type="Proteomes" id="UP000189580"/>
    </source>
</evidence>
<name>A0A167CFI3_9ASCO</name>
<evidence type="ECO:0000256" key="10">
    <source>
        <dbReference type="ARBA" id="ARBA00023235"/>
    </source>
</evidence>
<dbReference type="SUPFAM" id="SSF48600">
    <property type="entry name" value="Chorismate mutase II"/>
    <property type="match status" value="1"/>
</dbReference>
<dbReference type="GO" id="GO:0004106">
    <property type="term" value="F:chorismate mutase activity"/>
    <property type="evidence" value="ECO:0007669"/>
    <property type="project" value="UniProtKB-EC"/>
</dbReference>
<evidence type="ECO:0000256" key="7">
    <source>
        <dbReference type="ARBA" id="ARBA00022605"/>
    </source>
</evidence>
<evidence type="ECO:0000259" key="12">
    <source>
        <dbReference type="Pfam" id="PF01817"/>
    </source>
</evidence>
<evidence type="ECO:0000256" key="9">
    <source>
        <dbReference type="ARBA" id="ARBA00023222"/>
    </source>
</evidence>
<evidence type="ECO:0000256" key="4">
    <source>
        <dbReference type="ARBA" id="ARBA00020296"/>
    </source>
</evidence>
<keyword evidence="6" id="KW-0827">Tyrosine biosynthesis</keyword>
<evidence type="ECO:0000256" key="3">
    <source>
        <dbReference type="ARBA" id="ARBA00012404"/>
    </source>
</evidence>
<comment type="subcellular location">
    <subcellularLocation>
        <location evidence="1">Cytoplasm</location>
    </subcellularLocation>
</comment>
<dbReference type="Proteomes" id="UP000189580">
    <property type="component" value="Chromosome c"/>
</dbReference>
<dbReference type="InterPro" id="IPR036263">
    <property type="entry name" value="Chorismate_II_sf"/>
</dbReference>
<dbReference type="EMBL" id="CP014500">
    <property type="protein sequence ID" value="ANB11622.1"/>
    <property type="molecule type" value="Genomic_DNA"/>
</dbReference>
<evidence type="ECO:0000256" key="5">
    <source>
        <dbReference type="ARBA" id="ARBA00022490"/>
    </source>
</evidence>
<dbReference type="AlphaFoldDB" id="A0A167CFI3"/>
<dbReference type="Gene3D" id="1.10.590.10">
    <property type="entry name" value="Chorismate mutase, AroQ class superfamily, eukaryotic"/>
    <property type="match status" value="1"/>
</dbReference>
<keyword evidence="10" id="KW-0413">Isomerase</keyword>
<dbReference type="GO" id="GO:0009094">
    <property type="term" value="P:L-phenylalanine biosynthetic process"/>
    <property type="evidence" value="ECO:0007669"/>
    <property type="project" value="UniProtKB-KW"/>
</dbReference>
<dbReference type="InterPro" id="IPR008238">
    <property type="entry name" value="Chorismate_mutase_AroQ_euk"/>
</dbReference>
<keyword evidence="5" id="KW-0963">Cytoplasm</keyword>
<dbReference type="PANTHER" id="PTHR21145:SF12">
    <property type="entry name" value="CHORISMATE MUTASE"/>
    <property type="match status" value="1"/>
</dbReference>
<dbReference type="GO" id="GO:0005634">
    <property type="term" value="C:nucleus"/>
    <property type="evidence" value="ECO:0007669"/>
    <property type="project" value="EnsemblFungi"/>
</dbReference>
<proteinExistence type="predicted"/>
<evidence type="ECO:0000256" key="8">
    <source>
        <dbReference type="ARBA" id="ARBA00023141"/>
    </source>
</evidence>
<protein>
    <recommendedName>
        <fullName evidence="4">Chorismate mutase</fullName>
        <ecNumber evidence="3">5.4.99.5</ecNumber>
    </recommendedName>
</protein>
<evidence type="ECO:0000256" key="11">
    <source>
        <dbReference type="ARBA" id="ARBA00023979"/>
    </source>
</evidence>
<gene>
    <name evidence="13" type="primary">ARO7</name>
    <name evidence="13" type="ORF">AWJ20_4443</name>
</gene>
<evidence type="ECO:0000313" key="13">
    <source>
        <dbReference type="EMBL" id="ANB11622.1"/>
    </source>
</evidence>
<accession>A0A167CFI3</accession>
<dbReference type="InterPro" id="IPR037039">
    <property type="entry name" value="CM_AroQ_sf_eucaryotic"/>
</dbReference>
<reference evidence="13 14" key="1">
    <citation type="submission" date="2016-02" db="EMBL/GenBank/DDBJ databases">
        <title>Complete genome sequence and transcriptome regulation of the pentose utilising yeast Sugiyamaella lignohabitans.</title>
        <authorList>
            <person name="Bellasio M."/>
            <person name="Peymann A."/>
            <person name="Valli M."/>
            <person name="Sipitzky M."/>
            <person name="Graf A."/>
            <person name="Sauer M."/>
            <person name="Marx H."/>
            <person name="Mattanovich D."/>
        </authorList>
    </citation>
    <scope>NUCLEOTIDE SEQUENCE [LARGE SCALE GENOMIC DNA]</scope>
    <source>
        <strain evidence="13 14">CBS 10342</strain>
    </source>
</reference>